<dbReference type="Pfam" id="PF13468">
    <property type="entry name" value="Glyoxalase_3"/>
    <property type="match status" value="1"/>
</dbReference>
<dbReference type="InterPro" id="IPR025870">
    <property type="entry name" value="Glyoxalase-like_dom"/>
</dbReference>
<comment type="caution">
    <text evidence="2">The sequence shown here is derived from an EMBL/GenBank/DDBJ whole genome shotgun (WGS) entry which is preliminary data.</text>
</comment>
<dbReference type="PANTHER" id="PTHR40265">
    <property type="entry name" value="BLL2707 PROTEIN"/>
    <property type="match status" value="1"/>
</dbReference>
<evidence type="ECO:0000313" key="2">
    <source>
        <dbReference type="EMBL" id="KAK6540008.1"/>
    </source>
</evidence>
<keyword evidence="3" id="KW-1185">Reference proteome</keyword>
<dbReference type="EMBL" id="JAVHJO010000005">
    <property type="protein sequence ID" value="KAK6540008.1"/>
    <property type="molecule type" value="Genomic_DNA"/>
</dbReference>
<dbReference type="PANTHER" id="PTHR40265:SF1">
    <property type="entry name" value="GLYOXALASE-LIKE DOMAIN-CONTAINING PROTEIN"/>
    <property type="match status" value="1"/>
</dbReference>
<evidence type="ECO:0000259" key="1">
    <source>
        <dbReference type="Pfam" id="PF13468"/>
    </source>
</evidence>
<organism evidence="2 3">
    <name type="scientific">Orbilia ellipsospora</name>
    <dbReference type="NCBI Taxonomy" id="2528407"/>
    <lineage>
        <taxon>Eukaryota</taxon>
        <taxon>Fungi</taxon>
        <taxon>Dikarya</taxon>
        <taxon>Ascomycota</taxon>
        <taxon>Pezizomycotina</taxon>
        <taxon>Orbiliomycetes</taxon>
        <taxon>Orbiliales</taxon>
        <taxon>Orbiliaceae</taxon>
        <taxon>Orbilia</taxon>
    </lineage>
</organism>
<dbReference type="Proteomes" id="UP001365542">
    <property type="component" value="Unassembled WGS sequence"/>
</dbReference>
<sequence length="273" mass="30730">MASTENISLLDHIIVLLPHQELLDPPKWLTENFNITDGGKHADGKTENKLIVFQDGTYIELISFINDLPENRAGHWWGTKPYSIIDWAFTTETNYNTHHEGIVSRLHDLQTHVPTGERYSYAPPQTGGRIRPDGVRLEWAVTFPIHFEKDGSTPMRPSNLPFFCHDITPRENRVNGFTNHPCGATGLREVRILADQSKVGEYSKYIRTVVNSSTEGEKISVGVPAGPNGSVVFVTPTTEDGEAQVQQRGFILKELTFNFTSDVRSEFSFSYPK</sequence>
<reference evidence="2 3" key="1">
    <citation type="submission" date="2019-10" db="EMBL/GenBank/DDBJ databases">
        <authorList>
            <person name="Palmer J.M."/>
        </authorList>
    </citation>
    <scope>NUCLEOTIDE SEQUENCE [LARGE SCALE GENOMIC DNA]</scope>
    <source>
        <strain evidence="2 3">TWF694</strain>
    </source>
</reference>
<dbReference type="Gene3D" id="3.10.180.10">
    <property type="entry name" value="2,3-Dihydroxybiphenyl 1,2-Dioxygenase, domain 1"/>
    <property type="match status" value="1"/>
</dbReference>
<name>A0AAV9XD35_9PEZI</name>
<dbReference type="InterPro" id="IPR029068">
    <property type="entry name" value="Glyas_Bleomycin-R_OHBP_Dase"/>
</dbReference>
<feature type="domain" description="Glyoxalase-like" evidence="1">
    <location>
        <begin position="10"/>
        <end position="196"/>
    </location>
</feature>
<evidence type="ECO:0000313" key="3">
    <source>
        <dbReference type="Proteomes" id="UP001365542"/>
    </source>
</evidence>
<dbReference type="AlphaFoldDB" id="A0AAV9XD35"/>
<gene>
    <name evidence="2" type="ORF">TWF694_008841</name>
</gene>
<accession>A0AAV9XD35</accession>
<proteinExistence type="predicted"/>
<protein>
    <recommendedName>
        <fullName evidence="1">Glyoxalase-like domain-containing protein</fullName>
    </recommendedName>
</protein>